<dbReference type="GO" id="GO:0005198">
    <property type="term" value="F:structural molecule activity"/>
    <property type="evidence" value="ECO:0007669"/>
    <property type="project" value="InterPro"/>
</dbReference>
<evidence type="ECO:0000256" key="3">
    <source>
        <dbReference type="ARBA" id="ARBA00023143"/>
    </source>
</evidence>
<reference evidence="7" key="1">
    <citation type="submission" date="2016-10" db="EMBL/GenBank/DDBJ databases">
        <authorList>
            <person name="Varghese N."/>
            <person name="Submissions S."/>
        </authorList>
    </citation>
    <scope>NUCLEOTIDE SEQUENCE [LARGE SCALE GENOMIC DNA]</scope>
    <source>
        <strain evidence="7">CGMCC 1.1761</strain>
    </source>
</reference>
<evidence type="ECO:0000256" key="1">
    <source>
        <dbReference type="ARBA" id="ARBA00004117"/>
    </source>
</evidence>
<dbReference type="InterPro" id="IPR001624">
    <property type="entry name" value="FliE"/>
</dbReference>
<dbReference type="Proteomes" id="UP000198889">
    <property type="component" value="Unassembled WGS sequence"/>
</dbReference>
<dbReference type="GO" id="GO:0009425">
    <property type="term" value="C:bacterial-type flagellum basal body"/>
    <property type="evidence" value="ECO:0007669"/>
    <property type="project" value="UniProtKB-SubCell"/>
</dbReference>
<evidence type="ECO:0000256" key="2">
    <source>
        <dbReference type="ARBA" id="ARBA00009272"/>
    </source>
</evidence>
<protein>
    <recommendedName>
        <fullName evidence="4">Flagellar hook-basal body complex protein FliE</fullName>
    </recommendedName>
</protein>
<dbReference type="EMBL" id="FMTP01000009">
    <property type="protein sequence ID" value="SCW94668.1"/>
    <property type="molecule type" value="Genomic_DNA"/>
</dbReference>
<comment type="similarity">
    <text evidence="2 4">Belongs to the FliE family.</text>
</comment>
<keyword evidence="6" id="KW-0969">Cilium</keyword>
<dbReference type="RefSeq" id="WP_091443672.1">
    <property type="nucleotide sequence ID" value="NZ_FMTP01000009.1"/>
</dbReference>
<dbReference type="GO" id="GO:0071973">
    <property type="term" value="P:bacterial-type flagellum-dependent cell motility"/>
    <property type="evidence" value="ECO:0007669"/>
    <property type="project" value="InterPro"/>
</dbReference>
<keyword evidence="6" id="KW-0282">Flagellum</keyword>
<name>A0A1G4ULX4_9HYPH</name>
<keyword evidence="7" id="KW-1185">Reference proteome</keyword>
<sequence length="105" mass="10464">MMDALNSLSALRGPGSTASTGASAAASAVRPTAGVGFADMLADISGQAVTSLKGAESASITGLQGKASVQHVVQSIMAAEQTLQTALAVRDKVVAAYQEISRMAI</sequence>
<dbReference type="PANTHER" id="PTHR34653:SF1">
    <property type="entry name" value="FLAGELLAR HOOK-BASAL BODY COMPLEX PROTEIN FLIE"/>
    <property type="match status" value="1"/>
</dbReference>
<evidence type="ECO:0000313" key="7">
    <source>
        <dbReference type="Proteomes" id="UP000198889"/>
    </source>
</evidence>
<comment type="subcellular location">
    <subcellularLocation>
        <location evidence="1 4">Bacterial flagellum basal body</location>
    </subcellularLocation>
</comment>
<proteinExistence type="inferred from homology"/>
<accession>A0A1G4ULX4</accession>
<evidence type="ECO:0000256" key="5">
    <source>
        <dbReference type="SAM" id="MobiDB-lite"/>
    </source>
</evidence>
<evidence type="ECO:0000313" key="6">
    <source>
        <dbReference type="EMBL" id="SCW94668.1"/>
    </source>
</evidence>
<dbReference type="GO" id="GO:0003774">
    <property type="term" value="F:cytoskeletal motor activity"/>
    <property type="evidence" value="ECO:0007669"/>
    <property type="project" value="InterPro"/>
</dbReference>
<organism evidence="6 7">
    <name type="scientific">Ancylobacter rudongensis</name>
    <dbReference type="NCBI Taxonomy" id="177413"/>
    <lineage>
        <taxon>Bacteria</taxon>
        <taxon>Pseudomonadati</taxon>
        <taxon>Pseudomonadota</taxon>
        <taxon>Alphaproteobacteria</taxon>
        <taxon>Hyphomicrobiales</taxon>
        <taxon>Xanthobacteraceae</taxon>
        <taxon>Ancylobacter</taxon>
    </lineage>
</organism>
<dbReference type="STRING" id="177413.SAMN05660859_4129"/>
<dbReference type="AlphaFoldDB" id="A0A1G4ULX4"/>
<dbReference type="HAMAP" id="MF_00724">
    <property type="entry name" value="FliE"/>
    <property type="match status" value="1"/>
</dbReference>
<feature type="compositionally biased region" description="Low complexity" evidence="5">
    <location>
        <begin position="12"/>
        <end position="24"/>
    </location>
</feature>
<keyword evidence="3 4" id="KW-0975">Bacterial flagellum</keyword>
<dbReference type="PANTHER" id="PTHR34653">
    <property type="match status" value="1"/>
</dbReference>
<gene>
    <name evidence="4" type="primary">fliE</name>
    <name evidence="6" type="ORF">SAMN05660859_4129</name>
</gene>
<dbReference type="Pfam" id="PF02049">
    <property type="entry name" value="FliE"/>
    <property type="match status" value="1"/>
</dbReference>
<feature type="region of interest" description="Disordered" evidence="5">
    <location>
        <begin position="1"/>
        <end position="24"/>
    </location>
</feature>
<keyword evidence="6" id="KW-0966">Cell projection</keyword>
<evidence type="ECO:0000256" key="4">
    <source>
        <dbReference type="HAMAP-Rule" id="MF_00724"/>
    </source>
</evidence>